<sequence length="208" mass="22858">MITIYNKENIGDVLLIIIENDEGKENKIERKENVTRISLMEEPEKVVAWNIFNVSEILGEIKGQGQVFLSDTQIDKLNQVLQTSGFTDKLINDQEPKFVVGYVKTCEKLPNSDHLSITQTEVDHGEVLQIICGAPNIQAGQKVIVAKSGAMMPDGQIIWPGALRGVESFGMICSANELGLKNAPSKKGIMVLSDDAKIGEPYNIDSQS</sequence>
<dbReference type="AlphaFoldDB" id="A0A2Z5Y0E1"/>
<reference evidence="5 6" key="1">
    <citation type="submission" date="2018-01" db="EMBL/GenBank/DDBJ databases">
        <title>Whole genome sequence of Melissococcus plutonius DAT561.</title>
        <authorList>
            <person name="Okumura K."/>
            <person name="Takamatsu D."/>
            <person name="Okura M."/>
        </authorList>
    </citation>
    <scope>NUCLEOTIDE SEQUENCE [LARGE SCALE GENOMIC DNA]</scope>
    <source>
        <strain evidence="5 6">DAT561</strain>
    </source>
</reference>
<dbReference type="Gene3D" id="2.40.50.140">
    <property type="entry name" value="Nucleic acid-binding proteins"/>
    <property type="match status" value="1"/>
</dbReference>
<dbReference type="FunFam" id="2.40.50.140:FF:000045">
    <property type="entry name" value="Phenylalanine--tRNA ligase beta subunit"/>
    <property type="match status" value="1"/>
</dbReference>
<dbReference type="SUPFAM" id="SSF50249">
    <property type="entry name" value="Nucleic acid-binding proteins"/>
    <property type="match status" value="1"/>
</dbReference>
<keyword evidence="5" id="KW-0436">Ligase</keyword>
<feature type="domain" description="TRNA-binding" evidence="4">
    <location>
        <begin position="92"/>
        <end position="203"/>
    </location>
</feature>
<dbReference type="Proteomes" id="UP000269226">
    <property type="component" value="Chromosome"/>
</dbReference>
<keyword evidence="2 3" id="KW-0694">RNA-binding</keyword>
<dbReference type="Gene3D" id="3.30.1940.10">
    <property type="entry name" value="YtpR-like"/>
    <property type="match status" value="1"/>
</dbReference>
<accession>A0A2Z5Y0E1</accession>
<proteinExistence type="predicted"/>
<name>A0A2Z5Y0E1_9ENTE</name>
<gene>
    <name evidence="5" type="ORF">DAT561_0109</name>
</gene>
<dbReference type="InterPro" id="IPR033714">
    <property type="entry name" value="tRNA_bind_bactPheRS"/>
</dbReference>
<dbReference type="Pfam" id="PF14794">
    <property type="entry name" value="DUF4479"/>
    <property type="match status" value="1"/>
</dbReference>
<dbReference type="InterPro" id="IPR012340">
    <property type="entry name" value="NA-bd_OB-fold"/>
</dbReference>
<dbReference type="InterPro" id="IPR027855">
    <property type="entry name" value="DUF4479"/>
</dbReference>
<keyword evidence="5" id="KW-0030">Aminoacyl-tRNA synthetase</keyword>
<dbReference type="GO" id="GO:0004812">
    <property type="term" value="F:aminoacyl-tRNA ligase activity"/>
    <property type="evidence" value="ECO:0007669"/>
    <property type="project" value="UniProtKB-KW"/>
</dbReference>
<evidence type="ECO:0000256" key="2">
    <source>
        <dbReference type="ARBA" id="ARBA00022884"/>
    </source>
</evidence>
<protein>
    <submittedName>
        <fullName evidence="5">Phenylalanyl-tRNA synthetase domain protein</fullName>
    </submittedName>
</protein>
<organism evidence="5 6">
    <name type="scientific">Melissococcus plutonius</name>
    <dbReference type="NCBI Taxonomy" id="33970"/>
    <lineage>
        <taxon>Bacteria</taxon>
        <taxon>Bacillati</taxon>
        <taxon>Bacillota</taxon>
        <taxon>Bacilli</taxon>
        <taxon>Lactobacillales</taxon>
        <taxon>Enterococcaceae</taxon>
        <taxon>Melissococcus</taxon>
    </lineage>
</organism>
<dbReference type="RefSeq" id="WP_014372888.1">
    <property type="nucleotide sequence ID" value="NZ_AP018492.1"/>
</dbReference>
<evidence type="ECO:0000313" key="5">
    <source>
        <dbReference type="EMBL" id="BBC60277.1"/>
    </source>
</evidence>
<dbReference type="CDD" id="cd02796">
    <property type="entry name" value="tRNA_bind_bactPheRS"/>
    <property type="match status" value="1"/>
</dbReference>
<evidence type="ECO:0000256" key="3">
    <source>
        <dbReference type="PROSITE-ProRule" id="PRU00209"/>
    </source>
</evidence>
<evidence type="ECO:0000256" key="1">
    <source>
        <dbReference type="ARBA" id="ARBA00022555"/>
    </source>
</evidence>
<dbReference type="GeneID" id="57042677"/>
<dbReference type="NCBIfam" id="NF045760">
    <property type="entry name" value="YtpR"/>
    <property type="match status" value="1"/>
</dbReference>
<dbReference type="InterPro" id="IPR002547">
    <property type="entry name" value="tRNA-bd_dom"/>
</dbReference>
<dbReference type="PROSITE" id="PS50886">
    <property type="entry name" value="TRBD"/>
    <property type="match status" value="1"/>
</dbReference>
<dbReference type="EMBL" id="AP018492">
    <property type="protein sequence ID" value="BBC60277.1"/>
    <property type="molecule type" value="Genomic_DNA"/>
</dbReference>
<dbReference type="Pfam" id="PF01588">
    <property type="entry name" value="tRNA_bind"/>
    <property type="match status" value="1"/>
</dbReference>
<evidence type="ECO:0000259" key="4">
    <source>
        <dbReference type="PROSITE" id="PS50886"/>
    </source>
</evidence>
<keyword evidence="1 3" id="KW-0820">tRNA-binding</keyword>
<evidence type="ECO:0000313" key="6">
    <source>
        <dbReference type="Proteomes" id="UP000269226"/>
    </source>
</evidence>
<dbReference type="GO" id="GO:0000049">
    <property type="term" value="F:tRNA binding"/>
    <property type="evidence" value="ECO:0007669"/>
    <property type="project" value="UniProtKB-UniRule"/>
</dbReference>
<dbReference type="InterPro" id="IPR037154">
    <property type="entry name" value="YtpR-like_sf"/>
</dbReference>